<dbReference type="PATRIC" id="fig|223283.9.peg.308"/>
<accession>Q88AU1</accession>
<name>Q88AU1_PSESM</name>
<dbReference type="Proteomes" id="UP000002515">
    <property type="component" value="Chromosome"/>
</dbReference>
<keyword evidence="1" id="KW-0812">Transmembrane</keyword>
<evidence type="ECO:0000256" key="1">
    <source>
        <dbReference type="SAM" id="Phobius"/>
    </source>
</evidence>
<organism evidence="2 3">
    <name type="scientific">Pseudomonas syringae pv. tomato (strain ATCC BAA-871 / DC3000)</name>
    <dbReference type="NCBI Taxonomy" id="223283"/>
    <lineage>
        <taxon>Bacteria</taxon>
        <taxon>Pseudomonadati</taxon>
        <taxon>Pseudomonadota</taxon>
        <taxon>Gammaproteobacteria</taxon>
        <taxon>Pseudomonadales</taxon>
        <taxon>Pseudomonadaceae</taxon>
        <taxon>Pseudomonas</taxon>
    </lineage>
</organism>
<keyword evidence="1" id="KW-0472">Membrane</keyword>
<dbReference type="RefSeq" id="WP_011103080.1">
    <property type="nucleotide sequence ID" value="NC_004578.1"/>
</dbReference>
<feature type="transmembrane region" description="Helical" evidence="1">
    <location>
        <begin position="16"/>
        <end position="35"/>
    </location>
</feature>
<dbReference type="AlphaFoldDB" id="Q88AU1"/>
<protein>
    <submittedName>
        <fullName evidence="2">Uncharacterized protein</fullName>
    </submittedName>
</protein>
<dbReference type="HOGENOM" id="CLU_199786_0_0_6"/>
<dbReference type="EMBL" id="AE016853">
    <property type="protein sequence ID" value="AAO53840.1"/>
    <property type="molecule type" value="Genomic_DNA"/>
</dbReference>
<keyword evidence="3" id="KW-1185">Reference proteome</keyword>
<gene>
    <name evidence="2" type="ordered locus">PSPTO_0295</name>
</gene>
<reference evidence="2 3" key="1">
    <citation type="journal article" date="2003" name="Proc. Natl. Acad. Sci. U.S.A.">
        <title>The complete genome sequence of the Arabidopsis and tomato pathogen Pseudomonas syringae pv. tomato DC3000.</title>
        <authorList>
            <person name="Buell C.R."/>
            <person name="Joardar V."/>
            <person name="Lindeberg M."/>
            <person name="Selengut J."/>
            <person name="Paulsen I.T."/>
            <person name="Gwinn M.L."/>
            <person name="Dodson R.J."/>
            <person name="Deboy R.T."/>
            <person name="Durkin A.S."/>
            <person name="Kolonay J.F."/>
            <person name="Madupu R."/>
            <person name="Daugherty S."/>
            <person name="Brinkac L."/>
            <person name="Beanan M.J."/>
            <person name="Haft D.H."/>
            <person name="Nelson W.C."/>
            <person name="Davidsen T."/>
            <person name="Zafar N."/>
            <person name="Zhou L."/>
            <person name="Liu J."/>
            <person name="Yuan Q."/>
            <person name="Khouri H."/>
            <person name="Fedorova N."/>
            <person name="Tran B."/>
            <person name="Russell D."/>
            <person name="Berry K."/>
            <person name="Utterback T."/>
            <person name="Van Aken S.E."/>
            <person name="Feldblyum T.V."/>
            <person name="D'Ascenzo M."/>
            <person name="Deng W.L."/>
            <person name="Ramos A.R."/>
            <person name="Alfano J.R."/>
            <person name="Cartinhour S."/>
            <person name="Chatterjee A.K."/>
            <person name="Delaney T.P."/>
            <person name="Lazarowitz S.G."/>
            <person name="Martin G.B."/>
            <person name="Schneider D.J."/>
            <person name="Tang X."/>
            <person name="Bender C.L."/>
            <person name="White O."/>
            <person name="Fraser C.M."/>
            <person name="Collmer A."/>
        </authorList>
    </citation>
    <scope>NUCLEOTIDE SEQUENCE [LARGE SCALE GENOMIC DNA]</scope>
    <source>
        <strain evidence="3">ATCC BAA-871 / DC3000</strain>
    </source>
</reference>
<dbReference type="GeneID" id="1181903"/>
<dbReference type="KEGG" id="pst:PSPTO_0295"/>
<keyword evidence="1" id="KW-1133">Transmembrane helix</keyword>
<evidence type="ECO:0000313" key="2">
    <source>
        <dbReference type="EMBL" id="AAO53840.1"/>
    </source>
</evidence>
<proteinExistence type="predicted"/>
<evidence type="ECO:0000313" key="3">
    <source>
        <dbReference type="Proteomes" id="UP000002515"/>
    </source>
</evidence>
<sequence length="73" mass="7661">MQQYQKYTETVGNQDIIAETAVVLELLAFALAIIAMPGTTPIVSKVLATLAQHTASSWAELLAQSSAVEGGAQ</sequence>